<sequence>MTLQPISKVSKAYGVSTRTLRYYEQLGLLQSSKLPGYAYRAYDEEALSYLRQILVLRKLRIPLKQIGVILQTRDARLAIEVFEQSIAGLQSEKQALETIEGILHSFVRKLEKLRPAPLSPHVFEQEHVMELVQALSVKTLSQKEETSMEELNRASELLEHLKDIRILYLPPMTVASCQSTGDNQEEVVGAAISTFIKESGLGESKPDFRRIGFNNPASEQPGGSLGYEAWVSIPGDMEVPAPLVKKQFLGGLYAAHMIAFGEFQEWGRLWQWVMDNGEYDVDFSPRTDPADPRADPSLEEQLNAIHHLEDASPFGTQLDLLVPIKPKQG</sequence>
<evidence type="ECO:0000259" key="5">
    <source>
        <dbReference type="PROSITE" id="PS50937"/>
    </source>
</evidence>
<evidence type="ECO:0000256" key="2">
    <source>
        <dbReference type="ARBA" id="ARBA00023015"/>
    </source>
</evidence>
<dbReference type="SUPFAM" id="SSF46955">
    <property type="entry name" value="Putative DNA-binding domain"/>
    <property type="match status" value="1"/>
</dbReference>
<proteinExistence type="predicted"/>
<reference evidence="6" key="1">
    <citation type="submission" date="2014-07" db="EMBL/GenBank/DDBJ databases">
        <authorList>
            <person name="Hornung V.Bastian."/>
        </authorList>
    </citation>
    <scope>NUCLEOTIDE SEQUENCE</scope>
    <source>
        <strain evidence="6">PCE-S</strain>
    </source>
</reference>
<dbReference type="InterPro" id="IPR010499">
    <property type="entry name" value="AraC_E-bd"/>
</dbReference>
<keyword evidence="4" id="KW-0804">Transcription</keyword>
<dbReference type="Gene3D" id="3.20.80.10">
    <property type="entry name" value="Regulatory factor, effector binding domain"/>
    <property type="match status" value="1"/>
</dbReference>
<dbReference type="SUPFAM" id="SSF55136">
    <property type="entry name" value="Probable bacterial effector-binding domain"/>
    <property type="match status" value="1"/>
</dbReference>
<organism evidence="6">
    <name type="scientific">Desulfitobacterium hafniense</name>
    <name type="common">Desulfitobacterium frappieri</name>
    <dbReference type="NCBI Taxonomy" id="49338"/>
    <lineage>
        <taxon>Bacteria</taxon>
        <taxon>Bacillati</taxon>
        <taxon>Bacillota</taxon>
        <taxon>Clostridia</taxon>
        <taxon>Eubacteriales</taxon>
        <taxon>Desulfitobacteriaceae</taxon>
        <taxon>Desulfitobacterium</taxon>
    </lineage>
</organism>
<dbReference type="PRINTS" id="PR00040">
    <property type="entry name" value="HTHMERR"/>
</dbReference>
<dbReference type="Pfam" id="PF14526">
    <property type="entry name" value="Cass2"/>
    <property type="match status" value="1"/>
</dbReference>
<name>A0A098AUM4_DESHA</name>
<keyword evidence="1" id="KW-0678">Repressor</keyword>
<dbReference type="EMBL" id="LK996017">
    <property type="protein sequence ID" value="CDX00153.1"/>
    <property type="molecule type" value="Genomic_DNA"/>
</dbReference>
<dbReference type="PANTHER" id="PTHR30204:SF69">
    <property type="entry name" value="MERR-FAMILY TRANSCRIPTIONAL REGULATOR"/>
    <property type="match status" value="1"/>
</dbReference>
<dbReference type="Pfam" id="PF13411">
    <property type="entry name" value="MerR_1"/>
    <property type="match status" value="1"/>
</dbReference>
<dbReference type="Gene3D" id="1.10.1660.10">
    <property type="match status" value="1"/>
</dbReference>
<dbReference type="PANTHER" id="PTHR30204">
    <property type="entry name" value="REDOX-CYCLING DRUG-SENSING TRANSCRIPTIONAL ACTIVATOR SOXR"/>
    <property type="match status" value="1"/>
</dbReference>
<accession>A0A098AUM4</accession>
<evidence type="ECO:0000256" key="4">
    <source>
        <dbReference type="ARBA" id="ARBA00023163"/>
    </source>
</evidence>
<evidence type="ECO:0000256" key="3">
    <source>
        <dbReference type="ARBA" id="ARBA00023125"/>
    </source>
</evidence>
<dbReference type="AlphaFoldDB" id="A0A098AUM4"/>
<dbReference type="PATRIC" id="fig|49338.4.peg.284"/>
<dbReference type="CDD" id="cd00592">
    <property type="entry name" value="HTH_MerR-like"/>
    <property type="match status" value="1"/>
</dbReference>
<dbReference type="SMART" id="SM00422">
    <property type="entry name" value="HTH_MERR"/>
    <property type="match status" value="1"/>
</dbReference>
<evidence type="ECO:0000313" key="6">
    <source>
        <dbReference type="EMBL" id="CDX00153.1"/>
    </source>
</evidence>
<dbReference type="RefSeq" id="WP_208925168.1">
    <property type="nucleotide sequence ID" value="NZ_LK996017.1"/>
</dbReference>
<protein>
    <submittedName>
        <fullName evidence="6">Transcriptional regulator, MerR</fullName>
    </submittedName>
</protein>
<dbReference type="InterPro" id="IPR029441">
    <property type="entry name" value="Cass2"/>
</dbReference>
<dbReference type="InterPro" id="IPR011256">
    <property type="entry name" value="Reg_factor_effector_dom_sf"/>
</dbReference>
<feature type="domain" description="HTH merR-type" evidence="5">
    <location>
        <begin position="1"/>
        <end position="72"/>
    </location>
</feature>
<dbReference type="InterPro" id="IPR047057">
    <property type="entry name" value="MerR_fam"/>
</dbReference>
<evidence type="ECO:0000256" key="1">
    <source>
        <dbReference type="ARBA" id="ARBA00022491"/>
    </source>
</evidence>
<dbReference type="InterPro" id="IPR000551">
    <property type="entry name" value="MerR-type_HTH_dom"/>
</dbReference>
<dbReference type="GO" id="GO:0003677">
    <property type="term" value="F:DNA binding"/>
    <property type="evidence" value="ECO:0007669"/>
    <property type="project" value="UniProtKB-KW"/>
</dbReference>
<dbReference type="GO" id="GO:0003700">
    <property type="term" value="F:DNA-binding transcription factor activity"/>
    <property type="evidence" value="ECO:0007669"/>
    <property type="project" value="InterPro"/>
</dbReference>
<keyword evidence="3" id="KW-0238">DNA-binding</keyword>
<dbReference type="InterPro" id="IPR009061">
    <property type="entry name" value="DNA-bd_dom_put_sf"/>
</dbReference>
<gene>
    <name evidence="6" type="ORF">DPCES_0266</name>
</gene>
<dbReference type="SMART" id="SM00871">
    <property type="entry name" value="AraC_E_bind"/>
    <property type="match status" value="1"/>
</dbReference>
<keyword evidence="2" id="KW-0805">Transcription regulation</keyword>
<dbReference type="PROSITE" id="PS50937">
    <property type="entry name" value="HTH_MERR_2"/>
    <property type="match status" value="1"/>
</dbReference>